<evidence type="ECO:0008006" key="3">
    <source>
        <dbReference type="Google" id="ProtNLM"/>
    </source>
</evidence>
<gene>
    <name evidence="1" type="ORF">JY572_30450</name>
</gene>
<sequence length="367" mass="41765">MSAILRYRFSNIDALVDRMFDPQVREPKQYIASATKVADSDACDSQVAALWMMDPVDLELMLSTLMAGWMDPEDTHGSCPASDRKFLKFLADYVRDNDMTLWVPHVIKKSTFVNVAKGVTYHAPRYRIDAWRQYRLVGPDDETPWNTENVRRLLMLFAAGAHFVVLHNYGDTKIVSEDFYTAFGKSFGSWTPWGGMKNTAIGHSHYRYHHPSKGPVPSLGTAYAYPYVSGELAPTSDCPFICSLVVDTTDWKSKSIIDGDVEYFDYNSFFQLEGWPGTYVKGVLGLKGRHGKDFALHQATLWNISTYGLCPYSEKRSTPIFLAPAKYRFQLDPYGMRMPKFAGAREVQSWWRKEAITPAKSEILYAK</sequence>
<evidence type="ECO:0000313" key="2">
    <source>
        <dbReference type="Proteomes" id="UP000663090"/>
    </source>
</evidence>
<proteinExistence type="predicted"/>
<reference evidence="1 2" key="1">
    <citation type="submission" date="2021-02" db="EMBL/GenBank/DDBJ databases">
        <title>De Novo genome assembly of isolated myxobacteria.</title>
        <authorList>
            <person name="Stevens D.C."/>
        </authorList>
    </citation>
    <scope>NUCLEOTIDE SEQUENCE [LARGE SCALE GENOMIC DNA]</scope>
    <source>
        <strain evidence="1 2">SCHIC003</strain>
    </source>
</reference>
<keyword evidence="2" id="KW-1185">Reference proteome</keyword>
<dbReference type="EMBL" id="CP071091">
    <property type="protein sequence ID" value="QSQ12650.1"/>
    <property type="molecule type" value="Genomic_DNA"/>
</dbReference>
<accession>A0ABX7N1R1</accession>
<protein>
    <recommendedName>
        <fullName evidence="3">DUF4038 domain-containing protein</fullName>
    </recommendedName>
</protein>
<organism evidence="1 2">
    <name type="scientific">Myxococcus landrumensis</name>
    <dbReference type="NCBI Taxonomy" id="2813577"/>
    <lineage>
        <taxon>Bacteria</taxon>
        <taxon>Pseudomonadati</taxon>
        <taxon>Myxococcota</taxon>
        <taxon>Myxococcia</taxon>
        <taxon>Myxococcales</taxon>
        <taxon>Cystobacterineae</taxon>
        <taxon>Myxococcaceae</taxon>
        <taxon>Myxococcus</taxon>
    </lineage>
</organism>
<evidence type="ECO:0000313" key="1">
    <source>
        <dbReference type="EMBL" id="QSQ12650.1"/>
    </source>
</evidence>
<name>A0ABX7N1R1_9BACT</name>
<dbReference type="RefSeq" id="WP_206714371.1">
    <property type="nucleotide sequence ID" value="NZ_CP071091.1"/>
</dbReference>
<dbReference type="Proteomes" id="UP000663090">
    <property type="component" value="Chromosome"/>
</dbReference>